<keyword evidence="1" id="KW-0472">Membrane</keyword>
<sequence>MKYFVILAFAAIVISLGTALFFMMKSDSKGKSRSQKMALALALRVGLSIALFIAILLAWKLGLIQPSGISAGQ</sequence>
<evidence type="ECO:0000313" key="2">
    <source>
        <dbReference type="EMBL" id="ABD69415.1"/>
    </source>
</evidence>
<feature type="transmembrane region" description="Helical" evidence="1">
    <location>
        <begin position="37"/>
        <end position="59"/>
    </location>
</feature>
<accession>Q21XT8</accession>
<gene>
    <name evidence="2" type="ordered locus">Rfer_1685</name>
</gene>
<dbReference type="NCBIfam" id="NF033233">
    <property type="entry name" value="twin_helix"/>
    <property type="match status" value="1"/>
</dbReference>
<dbReference type="STRING" id="338969.Rfer_1685"/>
<dbReference type="AlphaFoldDB" id="Q21XT8"/>
<proteinExistence type="predicted"/>
<dbReference type="eggNOG" id="ENOG5032ZWH">
    <property type="taxonomic scope" value="Bacteria"/>
</dbReference>
<protein>
    <recommendedName>
        <fullName evidence="4">Twin transmembrane helix small protein</fullName>
    </recommendedName>
</protein>
<dbReference type="Pfam" id="PF11137">
    <property type="entry name" value="DUF2909"/>
    <property type="match status" value="1"/>
</dbReference>
<dbReference type="EMBL" id="CP000267">
    <property type="protein sequence ID" value="ABD69415.1"/>
    <property type="molecule type" value="Genomic_DNA"/>
</dbReference>
<feature type="transmembrane region" description="Helical" evidence="1">
    <location>
        <begin position="6"/>
        <end position="25"/>
    </location>
</feature>
<evidence type="ECO:0008006" key="4">
    <source>
        <dbReference type="Google" id="ProtNLM"/>
    </source>
</evidence>
<keyword evidence="1" id="KW-1133">Transmembrane helix</keyword>
<dbReference type="KEGG" id="rfr:Rfer_1685"/>
<dbReference type="InterPro" id="IPR021313">
    <property type="entry name" value="DUF2909"/>
</dbReference>
<dbReference type="RefSeq" id="WP_011463983.1">
    <property type="nucleotide sequence ID" value="NC_007908.1"/>
</dbReference>
<keyword evidence="1" id="KW-0812">Transmembrane</keyword>
<keyword evidence="3" id="KW-1185">Reference proteome</keyword>
<evidence type="ECO:0000313" key="3">
    <source>
        <dbReference type="Proteomes" id="UP000008332"/>
    </source>
</evidence>
<dbReference type="Proteomes" id="UP000008332">
    <property type="component" value="Chromosome"/>
</dbReference>
<organism evidence="2 3">
    <name type="scientific">Albidiferax ferrireducens (strain ATCC BAA-621 / DSM 15236 / T118)</name>
    <name type="common">Rhodoferax ferrireducens</name>
    <dbReference type="NCBI Taxonomy" id="338969"/>
    <lineage>
        <taxon>Bacteria</taxon>
        <taxon>Pseudomonadati</taxon>
        <taxon>Pseudomonadota</taxon>
        <taxon>Betaproteobacteria</taxon>
        <taxon>Burkholderiales</taxon>
        <taxon>Comamonadaceae</taxon>
        <taxon>Rhodoferax</taxon>
    </lineage>
</organism>
<evidence type="ECO:0000256" key="1">
    <source>
        <dbReference type="SAM" id="Phobius"/>
    </source>
</evidence>
<dbReference type="HOGENOM" id="CLU_162755_2_1_4"/>
<reference evidence="3" key="1">
    <citation type="submission" date="2006-02" db="EMBL/GenBank/DDBJ databases">
        <title>Complete sequence of chromosome of Rhodoferax ferrireducens DSM 15236.</title>
        <authorList>
            <person name="Copeland A."/>
            <person name="Lucas S."/>
            <person name="Lapidus A."/>
            <person name="Barry K."/>
            <person name="Detter J.C."/>
            <person name="Glavina del Rio T."/>
            <person name="Hammon N."/>
            <person name="Israni S."/>
            <person name="Pitluck S."/>
            <person name="Brettin T."/>
            <person name="Bruce D."/>
            <person name="Han C."/>
            <person name="Tapia R."/>
            <person name="Gilna P."/>
            <person name="Kiss H."/>
            <person name="Schmutz J."/>
            <person name="Larimer F."/>
            <person name="Land M."/>
            <person name="Kyrpides N."/>
            <person name="Ivanova N."/>
            <person name="Richardson P."/>
        </authorList>
    </citation>
    <scope>NUCLEOTIDE SEQUENCE [LARGE SCALE GENOMIC DNA]</scope>
    <source>
        <strain evidence="3">ATCC BAA-621 / DSM 15236 / T118</strain>
    </source>
</reference>
<name>Q21XT8_ALBFT</name>